<dbReference type="Proteomes" id="UP000676336">
    <property type="component" value="Unassembled WGS sequence"/>
</dbReference>
<dbReference type="EMBL" id="CAJOBI010357234">
    <property type="protein sequence ID" value="CAF5224523.1"/>
    <property type="molecule type" value="Genomic_DNA"/>
</dbReference>
<protein>
    <submittedName>
        <fullName evidence="2">Uncharacterized protein</fullName>
    </submittedName>
</protein>
<evidence type="ECO:0000256" key="1">
    <source>
        <dbReference type="SAM" id="MobiDB-lite"/>
    </source>
</evidence>
<sequence>MNPGSHVTNASKGNHLNVTSESTFTSHGASQAMGASSSNDLDVSSLNDDEVRERFKSVMDDLFEGNETKKKMFEQTTTAHMREMLISHYKLATNEMSGPKSPDYQIQSLNNITVDSIYSKNSKETFERV</sequence>
<feature type="region of interest" description="Disordered" evidence="1">
    <location>
        <begin position="1"/>
        <end position="46"/>
    </location>
</feature>
<proteinExistence type="predicted"/>
<feature type="compositionally biased region" description="Low complexity" evidence="1">
    <location>
        <begin position="36"/>
        <end position="46"/>
    </location>
</feature>
<reference evidence="2" key="1">
    <citation type="submission" date="2021-02" db="EMBL/GenBank/DDBJ databases">
        <authorList>
            <person name="Nowell W R."/>
        </authorList>
    </citation>
    <scope>NUCLEOTIDE SEQUENCE</scope>
</reference>
<evidence type="ECO:0000313" key="2">
    <source>
        <dbReference type="EMBL" id="CAF5224523.1"/>
    </source>
</evidence>
<evidence type="ECO:0000313" key="3">
    <source>
        <dbReference type="Proteomes" id="UP000676336"/>
    </source>
</evidence>
<feature type="compositionally biased region" description="Polar residues" evidence="1">
    <location>
        <begin position="1"/>
        <end position="35"/>
    </location>
</feature>
<dbReference type="AlphaFoldDB" id="A0A8S3K683"/>
<comment type="caution">
    <text evidence="2">The sequence shown here is derived from an EMBL/GenBank/DDBJ whole genome shotgun (WGS) entry which is preliminary data.</text>
</comment>
<feature type="non-terminal residue" evidence="2">
    <location>
        <position position="129"/>
    </location>
</feature>
<name>A0A8S3K683_9BILA</name>
<accession>A0A8S3K683</accession>
<gene>
    <name evidence="2" type="ORF">SMN809_LOCUS83839</name>
</gene>
<organism evidence="2 3">
    <name type="scientific">Rotaria magnacalcarata</name>
    <dbReference type="NCBI Taxonomy" id="392030"/>
    <lineage>
        <taxon>Eukaryota</taxon>
        <taxon>Metazoa</taxon>
        <taxon>Spiralia</taxon>
        <taxon>Gnathifera</taxon>
        <taxon>Rotifera</taxon>
        <taxon>Eurotatoria</taxon>
        <taxon>Bdelloidea</taxon>
        <taxon>Philodinida</taxon>
        <taxon>Philodinidae</taxon>
        <taxon>Rotaria</taxon>
    </lineage>
</organism>